<keyword evidence="4" id="KW-0479">Metal-binding</keyword>
<evidence type="ECO:0000256" key="8">
    <source>
        <dbReference type="ARBA" id="ARBA00022884"/>
    </source>
</evidence>
<keyword evidence="7" id="KW-0460">Magnesium</keyword>
<evidence type="ECO:0000256" key="13">
    <source>
        <dbReference type="HAMAP-Rule" id="MF_01480"/>
    </source>
</evidence>
<keyword evidence="5 13" id="KW-0255">Endonuclease</keyword>
<comment type="similarity">
    <text evidence="2">Belongs to the CRISPR-associated protein Cas9 family. Subtype II-A subfamily.</text>
</comment>
<dbReference type="GO" id="GO:0003723">
    <property type="term" value="F:RNA binding"/>
    <property type="evidence" value="ECO:0007669"/>
    <property type="project" value="UniProtKB-UniRule"/>
</dbReference>
<evidence type="ECO:0000256" key="11">
    <source>
        <dbReference type="ARBA" id="ARBA00023211"/>
    </source>
</evidence>
<proteinExistence type="inferred from homology"/>
<keyword evidence="11" id="KW-0464">Manganese</keyword>
<dbReference type="GO" id="GO:0051607">
    <property type="term" value="P:defense response to virus"/>
    <property type="evidence" value="ECO:0007669"/>
    <property type="project" value="UniProtKB-UniRule"/>
</dbReference>
<dbReference type="GO" id="GO:0016787">
    <property type="term" value="F:hydrolase activity"/>
    <property type="evidence" value="ECO:0007669"/>
    <property type="project" value="UniProtKB-KW"/>
</dbReference>
<dbReference type="HAMAP" id="MF_01480">
    <property type="entry name" value="Cas9"/>
    <property type="match status" value="1"/>
</dbReference>
<dbReference type="GO" id="GO:0043571">
    <property type="term" value="P:maintenance of CRISPR repeat elements"/>
    <property type="evidence" value="ECO:0007669"/>
    <property type="project" value="UniProtKB-UniRule"/>
</dbReference>
<dbReference type="Proteomes" id="UP000564536">
    <property type="component" value="Unassembled WGS sequence"/>
</dbReference>
<keyword evidence="9 13" id="KW-0051">Antiviral defense</keyword>
<evidence type="ECO:0000259" key="14">
    <source>
        <dbReference type="PROSITE" id="PS51749"/>
    </source>
</evidence>
<reference evidence="15 16" key="1">
    <citation type="submission" date="2020-03" db="EMBL/GenBank/DDBJ databases">
        <title>Soil Listeria distribution.</title>
        <authorList>
            <person name="Liao J."/>
            <person name="Wiedmann M."/>
        </authorList>
    </citation>
    <scope>NUCLEOTIDE SEQUENCE [LARGE SCALE GENOMIC DNA]</scope>
    <source>
        <strain evidence="15 16">FSL L7-1523</strain>
    </source>
</reference>
<dbReference type="InterPro" id="IPR003615">
    <property type="entry name" value="HNH_nuc"/>
</dbReference>
<evidence type="ECO:0000256" key="12">
    <source>
        <dbReference type="ARBA" id="ARBA00046380"/>
    </source>
</evidence>
<dbReference type="EC" id="3.1.-.-" evidence="13"/>
<evidence type="ECO:0000256" key="3">
    <source>
        <dbReference type="ARBA" id="ARBA00022722"/>
    </source>
</evidence>
<evidence type="ECO:0000313" key="15">
    <source>
        <dbReference type="EMBL" id="MBC1499795.1"/>
    </source>
</evidence>
<evidence type="ECO:0000256" key="2">
    <source>
        <dbReference type="ARBA" id="ARBA00005244"/>
    </source>
</evidence>
<dbReference type="InterPro" id="IPR033114">
    <property type="entry name" value="HNH_CAS9"/>
</dbReference>
<dbReference type="EMBL" id="JAARRL010000004">
    <property type="protein sequence ID" value="MBC1499795.1"/>
    <property type="molecule type" value="Genomic_DNA"/>
</dbReference>
<dbReference type="InterPro" id="IPR036397">
    <property type="entry name" value="RNaseH_sf"/>
</dbReference>
<dbReference type="InterPro" id="IPR040555">
    <property type="entry name" value="Cas9_PI2"/>
</dbReference>
<comment type="cofactor">
    <cofactor evidence="1">
        <name>Mg(2+)</name>
        <dbReference type="ChEBI" id="CHEBI:18420"/>
    </cofactor>
</comment>
<comment type="function">
    <text evidence="13">CRISPR (clustered regularly interspaced short palindromic repeat) is an adaptive immune system that provides protection against mobile genetic elements (viruses, transposable elements and conjugative plasmids). CRISPR clusters contain spacers, sequences complementary to antecedent mobile elements, and target invading nucleic acids. CRISPR clusters are transcribed and processed into CRISPR RNA (crRNA). In type II CRISPR systems correct processing of pre-crRNA requires a trans-encoded small RNA (tracrRNA), endogenous ribonuclease 3 (rnc) and this protein. The tracrRNA serves as a guide for ribonuclease 3-aided processing of pre-crRNA. Subsequently Cas9/crRNA/tracrRNA endonucleolytically cleaves linear or circular dsDNA target complementary to the spacer; Cas9 is inactive in the absence of the 2 guide RNAs (gRNA). Cas9 recognizes the protospacer adjacent motif (PAM) in the CRISPR repeat sequences to help distinguish self versus nonself, as targets within the bacterial CRISPR locus do not have PAMs. PAM recognition is also required for catalytic activity.</text>
</comment>
<comment type="caution">
    <text evidence="13">Lacks conserved residue(s) required for the propagation of feature annotation.</text>
</comment>
<evidence type="ECO:0000256" key="10">
    <source>
        <dbReference type="ARBA" id="ARBA00023125"/>
    </source>
</evidence>
<evidence type="ECO:0000256" key="5">
    <source>
        <dbReference type="ARBA" id="ARBA00022759"/>
    </source>
</evidence>
<dbReference type="Pfam" id="PF18470">
    <property type="entry name" value="Cas9_a"/>
    <property type="match status" value="1"/>
</dbReference>
<organism evidence="15 16">
    <name type="scientific">Listeria weihenstephanensis</name>
    <dbReference type="NCBI Taxonomy" id="1006155"/>
    <lineage>
        <taxon>Bacteria</taxon>
        <taxon>Bacillati</taxon>
        <taxon>Bacillota</taxon>
        <taxon>Bacilli</taxon>
        <taxon>Bacillales</taxon>
        <taxon>Listeriaceae</taxon>
        <taxon>Listeria</taxon>
    </lineage>
</organism>
<dbReference type="GO" id="GO:0046872">
    <property type="term" value="F:metal ion binding"/>
    <property type="evidence" value="ECO:0007669"/>
    <property type="project" value="UniProtKB-UniRule"/>
</dbReference>
<evidence type="ECO:0000256" key="6">
    <source>
        <dbReference type="ARBA" id="ARBA00022801"/>
    </source>
</evidence>
<evidence type="ECO:0000256" key="7">
    <source>
        <dbReference type="ARBA" id="ARBA00022842"/>
    </source>
</evidence>
<dbReference type="AlphaFoldDB" id="A0A841Z3I4"/>
<evidence type="ECO:0000313" key="16">
    <source>
        <dbReference type="Proteomes" id="UP000564536"/>
    </source>
</evidence>
<dbReference type="Pfam" id="PF18070">
    <property type="entry name" value="Cas9_PI2"/>
    <property type="match status" value="1"/>
</dbReference>
<dbReference type="Pfam" id="PF18061">
    <property type="entry name" value="CRISPR_Cas9_WED"/>
    <property type="match status" value="1"/>
</dbReference>
<dbReference type="NCBIfam" id="TIGR01865">
    <property type="entry name" value="cas_Csn1"/>
    <property type="match status" value="1"/>
</dbReference>
<dbReference type="Pfam" id="PF18541">
    <property type="entry name" value="RuvC_III"/>
    <property type="match status" value="1"/>
</dbReference>
<evidence type="ECO:0000256" key="9">
    <source>
        <dbReference type="ARBA" id="ARBA00023118"/>
    </source>
</evidence>
<dbReference type="InterPro" id="IPR028629">
    <property type="entry name" value="Cas9"/>
</dbReference>
<evidence type="ECO:0000256" key="4">
    <source>
        <dbReference type="ARBA" id="ARBA00022723"/>
    </source>
</evidence>
<dbReference type="InterPro" id="IPR041383">
    <property type="entry name" value="RuvC_III"/>
</dbReference>
<comment type="subunit">
    <text evidence="12 13">Monomer. Binds crRNA and tracrRNA.</text>
</comment>
<dbReference type="GO" id="GO:0004519">
    <property type="term" value="F:endonuclease activity"/>
    <property type="evidence" value="ECO:0007669"/>
    <property type="project" value="UniProtKB-UniRule"/>
</dbReference>
<comment type="similarity">
    <text evidence="13">Belongs to the CRISPR-associated Cas9 family.</text>
</comment>
<accession>A0A841Z3I4</accession>
<dbReference type="PROSITE" id="PS51749">
    <property type="entry name" value="HNH_CAS9"/>
    <property type="match status" value="1"/>
</dbReference>
<gene>
    <name evidence="13 15" type="primary">cas9</name>
    <name evidence="15" type="ORF">HB943_04200</name>
</gene>
<dbReference type="InterPro" id="IPR040656">
    <property type="entry name" value="Cas9_WED_dom"/>
</dbReference>
<evidence type="ECO:0000256" key="1">
    <source>
        <dbReference type="ARBA" id="ARBA00001946"/>
    </source>
</evidence>
<dbReference type="Gene3D" id="3.30.420.10">
    <property type="entry name" value="Ribonuclease H-like superfamily/Ribonuclease H"/>
    <property type="match status" value="3"/>
</dbReference>
<dbReference type="GO" id="GO:0003677">
    <property type="term" value="F:DNA binding"/>
    <property type="evidence" value="ECO:0007669"/>
    <property type="project" value="UniProtKB-UniRule"/>
</dbReference>
<sequence>MADLILGLDIGVASVGWGIIDGSNGEIVDAGVRLFNSATALQNEERRDARGARRLTRRKKHRRERIAKLLVGAGIKEPIIRDDYNPYALRVKGLQERLSPEELYVALFHLAKRRGISYLDDVDENEVKGNLRINADLLKEQHPCEIQLERVLTYGKVRGLIEVSSEDGEETSQTLVNIFTTSAYEMEARTIIAKQAEFYPKLNAEFRQEYTRILTGKRKYYDGPGSENSRTDYGRFKTDGTTLKNLFEILIGKCSVYPEELRAARASYTAQEFNVLNDLNNLRISTLEDERLNKEQKEEIISEVLNSKDFGSAKMMKLIAKVASCPESDIKGYRIDKKEKPEFHTFEIYRKIQKASLAAGIENQQLSRETYDKLAHILTLNTEASEIRNQIKDGALEISEEMIEVCIALKKKGSFSTKWHSLSLKAMNEMVPELYATSKNQMQIIHERGLHQDKKAHFADYKYIPVEEVLEDIYNPIAKRSIRQSLNIVNKVLKTYGEFSSIVVELPRDYISSEEEKKELQKMQKKNEDEKKNAIMRAQMDYSFKESVFHNHKELATKLRLWYQQQQRCIYSGKTISVVDLVQKPSLFEIDHVIPQSISLDDGLNNKVLCYKDENQQKGQRSPFQYYKNKNGGWEFLQFKQFVLDLYKGGKGTISRTKKELLLMEDDINKWEVRRGFIARNLVDTRYASRVVLNSLEDFFEAHGRNTKVKVVRGKFTAQQRRKWNIHKDRNESYSHHALDALVIAATDRMKLWEKASFYNVTQAGYAVDMETGEILPKLKEEEFLELTSAPPVDNFKNQLQNIKAKIKYSHMVSKKSNRKISDATIYSTRNVGNKEMVVGKIKNIYDDTSYSQFKKRYDKNKEQFLMYQHDGRTFAILEEVMTTYPDVKNPFAAYKKEYGAIQKYSKKGTGPEIYDLKYIDGTLGQHIDVSDKNKVAVPKDKKVVLLSIAPYRADVFFDEEKKQFDVVGVKYAAFNFGSREGYSINQEVYGELLEAKKIGANHKFLFSLYRGDIIEFGDENTVQKYRFWSRNESGENRIEVKPIDIPNYEKQAIGLKTITRKTSIFNKYTTDILGNMYLAKHEKDPREK</sequence>
<keyword evidence="6 13" id="KW-0378">Hydrolase</keyword>
<protein>
    <recommendedName>
        <fullName evidence="13">CRISPR-associated endonuclease Cas9</fullName>
        <ecNumber evidence="13">3.1.-.-</ecNumber>
    </recommendedName>
</protein>
<dbReference type="RefSeq" id="WP_185424802.1">
    <property type="nucleotide sequence ID" value="NZ_JAARRL010000004.1"/>
</dbReference>
<comment type="caution">
    <text evidence="15">The sequence shown here is derived from an EMBL/GenBank/DDBJ whole genome shotgun (WGS) entry which is preliminary data.</text>
</comment>
<comment type="domain">
    <text evidence="13">Has 2 endonuclease domains. The discontinuous RuvC-like domain cleaves the target DNA noncomplementary to crRNA while the HNH nuclease domain cleaves the target DNA complementary to crRNA.</text>
</comment>
<dbReference type="Pfam" id="PF13395">
    <property type="entry name" value="HNH_4"/>
    <property type="match status" value="1"/>
</dbReference>
<keyword evidence="8 13" id="KW-0694">RNA-binding</keyword>
<name>A0A841Z3I4_9LIST</name>
<dbReference type="InterPro" id="IPR040619">
    <property type="entry name" value="Cas9_alpha-helical_lobe"/>
</dbReference>
<keyword evidence="3 13" id="KW-0540">Nuclease</keyword>
<feature type="active site" description="For RuvC-like nuclease domain" evidence="13">
    <location>
        <position position="9"/>
    </location>
</feature>
<feature type="active site" description="Proton acceptor for HNH nuclease domain" evidence="13">
    <location>
        <position position="592"/>
    </location>
</feature>
<feature type="domain" description="HNH Cas9-type" evidence="14">
    <location>
        <begin position="513"/>
        <end position="682"/>
    </location>
</feature>
<keyword evidence="10 13" id="KW-0238">DNA-binding</keyword>